<dbReference type="Proteomes" id="UP000253551">
    <property type="component" value="Unassembled WGS sequence"/>
</dbReference>
<name>A0A367KSH6_RHIST</name>
<dbReference type="Pfam" id="PF00721">
    <property type="entry name" value="TMV_coat"/>
    <property type="match status" value="1"/>
</dbReference>
<dbReference type="InterPro" id="IPR001337">
    <property type="entry name" value="TMV-like_coat"/>
</dbReference>
<dbReference type="SUPFAM" id="SSF47195">
    <property type="entry name" value="TMV-like viral coat proteins"/>
    <property type="match status" value="1"/>
</dbReference>
<sequence>MPYSKDSSYNIARLKSAYNWYPVEELQKNVYELENIDFNKPNLRDSLRDKIKKISAGLSEKEQDALFDMEKRFPCDKAYVYLYASGYIKIFSELWGNLERFQSTQEKGEDIVSPFERTSPYLQPPPSFLYKSLMDLKMKIGDGEHVYNCTRFEEVFKVNWESGDSEQYTK</sequence>
<dbReference type="Gene3D" id="1.20.120.70">
    <property type="entry name" value="Tobacco mosaic virus-like, coat protein"/>
    <property type="match status" value="1"/>
</dbReference>
<keyword evidence="2" id="KW-1185">Reference proteome</keyword>
<organism evidence="1 2">
    <name type="scientific">Rhizopus stolonifer</name>
    <name type="common">Rhizopus nigricans</name>
    <dbReference type="NCBI Taxonomy" id="4846"/>
    <lineage>
        <taxon>Eukaryota</taxon>
        <taxon>Fungi</taxon>
        <taxon>Fungi incertae sedis</taxon>
        <taxon>Mucoromycota</taxon>
        <taxon>Mucoromycotina</taxon>
        <taxon>Mucoromycetes</taxon>
        <taxon>Mucorales</taxon>
        <taxon>Mucorineae</taxon>
        <taxon>Rhizopodaceae</taxon>
        <taxon>Rhizopus</taxon>
    </lineage>
</organism>
<reference evidence="1 2" key="1">
    <citation type="journal article" date="2018" name="G3 (Bethesda)">
        <title>Phylogenetic and Phylogenomic Definition of Rhizopus Species.</title>
        <authorList>
            <person name="Gryganskyi A.P."/>
            <person name="Golan J."/>
            <person name="Dolatabadi S."/>
            <person name="Mondo S."/>
            <person name="Robb S."/>
            <person name="Idnurm A."/>
            <person name="Muszewska A."/>
            <person name="Steczkiewicz K."/>
            <person name="Masonjones S."/>
            <person name="Liao H.L."/>
            <person name="Gajdeczka M.T."/>
            <person name="Anike F."/>
            <person name="Vuek A."/>
            <person name="Anishchenko I.M."/>
            <person name="Voigt K."/>
            <person name="de Hoog G.S."/>
            <person name="Smith M.E."/>
            <person name="Heitman J."/>
            <person name="Vilgalys R."/>
            <person name="Stajich J.E."/>
        </authorList>
    </citation>
    <scope>NUCLEOTIDE SEQUENCE [LARGE SCALE GENOMIC DNA]</scope>
    <source>
        <strain evidence="1 2">LSU 92-RS-03</strain>
    </source>
</reference>
<dbReference type="OrthoDB" id="10269380at2759"/>
<comment type="caution">
    <text evidence="1">The sequence shown here is derived from an EMBL/GenBank/DDBJ whole genome shotgun (WGS) entry which is preliminary data.</text>
</comment>
<dbReference type="EMBL" id="PJQM01000466">
    <property type="protein sequence ID" value="RCI05155.1"/>
    <property type="molecule type" value="Genomic_DNA"/>
</dbReference>
<dbReference type="AlphaFoldDB" id="A0A367KSH6"/>
<protein>
    <submittedName>
        <fullName evidence="1">Uncharacterized protein</fullName>
    </submittedName>
</protein>
<evidence type="ECO:0000313" key="1">
    <source>
        <dbReference type="EMBL" id="RCI05155.1"/>
    </source>
</evidence>
<proteinExistence type="predicted"/>
<dbReference type="GO" id="GO:0005198">
    <property type="term" value="F:structural molecule activity"/>
    <property type="evidence" value="ECO:0007669"/>
    <property type="project" value="InterPro"/>
</dbReference>
<gene>
    <name evidence="1" type="ORF">CU098_013422</name>
</gene>
<dbReference type="InterPro" id="IPR036417">
    <property type="entry name" value="TMV-like_coat_sf"/>
</dbReference>
<accession>A0A367KSH6</accession>
<evidence type="ECO:0000313" key="2">
    <source>
        <dbReference type="Proteomes" id="UP000253551"/>
    </source>
</evidence>